<protein>
    <submittedName>
        <fullName evidence="1">Uncharacterized protein</fullName>
    </submittedName>
</protein>
<sequence length="70" mass="8116">METKTFVCKTCDKETLVDDGSISYRICGVCMRTTKGPGLTREGEDWSRSELQKKRNGRRRYVPFVGFVYE</sequence>
<reference evidence="1" key="1">
    <citation type="submission" date="2023-07" db="EMBL/GenBank/DDBJ databases">
        <authorList>
            <person name="Xia Y."/>
        </authorList>
    </citation>
    <scope>NUCLEOTIDE SEQUENCE</scope>
    <source>
        <strain evidence="1">F</strain>
    </source>
</reference>
<name>A0AA96EMG0_9VIRU</name>
<evidence type="ECO:0000313" key="1">
    <source>
        <dbReference type="EMBL" id="WNL49733.1"/>
    </source>
</evidence>
<accession>A0AA96EMG0</accession>
<proteinExistence type="predicted"/>
<dbReference type="EMBL" id="OR343188">
    <property type="protein sequence ID" value="WNL49733.1"/>
    <property type="molecule type" value="Genomic_DNA"/>
</dbReference>
<organism evidence="1">
    <name type="scientific">Marseillevirus sp</name>
    <dbReference type="NCBI Taxonomy" id="2809551"/>
    <lineage>
        <taxon>Viruses</taxon>
        <taxon>Varidnaviria</taxon>
        <taxon>Bamfordvirae</taxon>
        <taxon>Nucleocytoviricota</taxon>
        <taxon>Megaviricetes</taxon>
        <taxon>Pimascovirales</taxon>
        <taxon>Pimascovirales incertae sedis</taxon>
        <taxon>Marseilleviridae</taxon>
        <taxon>Marseillevirus</taxon>
    </lineage>
</organism>
<gene>
    <name evidence="1" type="ORF">MarFTMF_217</name>
</gene>